<feature type="compositionally biased region" description="Basic and acidic residues" evidence="1">
    <location>
        <begin position="137"/>
        <end position="147"/>
    </location>
</feature>
<evidence type="ECO:0000256" key="1">
    <source>
        <dbReference type="SAM" id="MobiDB-lite"/>
    </source>
</evidence>
<evidence type="ECO:0000313" key="3">
    <source>
        <dbReference type="Proteomes" id="UP001497382"/>
    </source>
</evidence>
<feature type="region of interest" description="Disordered" evidence="1">
    <location>
        <begin position="48"/>
        <end position="96"/>
    </location>
</feature>
<sequence length="161" mass="18021">VEHPHQVHRRGLDEYNPFVGDPTIRFFLRFLFAPFSISSLERKSHHHASELNAGLNGNSTDQKTAKSKNMGSMNQTEKSDSILGKIQPKRKRSDEFGAAHRKHFPFDSFPFVFHRPEAESSGSVTDTKRRATANDISAEKHFGKDGTLKTAGSLTQGKNIT</sequence>
<comment type="caution">
    <text evidence="2">The sequence shown here is derived from an EMBL/GenBank/DDBJ whole genome shotgun (WGS) entry which is preliminary data.</text>
</comment>
<feature type="region of interest" description="Disordered" evidence="1">
    <location>
        <begin position="118"/>
        <end position="161"/>
    </location>
</feature>
<dbReference type="Proteomes" id="UP001497382">
    <property type="component" value="Unassembled WGS sequence"/>
</dbReference>
<feature type="compositionally biased region" description="Polar residues" evidence="1">
    <location>
        <begin position="150"/>
        <end position="161"/>
    </location>
</feature>
<keyword evidence="3" id="KW-1185">Reference proteome</keyword>
<feature type="non-terminal residue" evidence="2">
    <location>
        <position position="161"/>
    </location>
</feature>
<organism evidence="2 3">
    <name type="scientific">Larinioides sclopetarius</name>
    <dbReference type="NCBI Taxonomy" id="280406"/>
    <lineage>
        <taxon>Eukaryota</taxon>
        <taxon>Metazoa</taxon>
        <taxon>Ecdysozoa</taxon>
        <taxon>Arthropoda</taxon>
        <taxon>Chelicerata</taxon>
        <taxon>Arachnida</taxon>
        <taxon>Araneae</taxon>
        <taxon>Araneomorphae</taxon>
        <taxon>Entelegynae</taxon>
        <taxon>Araneoidea</taxon>
        <taxon>Araneidae</taxon>
        <taxon>Larinioides</taxon>
    </lineage>
</organism>
<evidence type="ECO:0000313" key="2">
    <source>
        <dbReference type="EMBL" id="CAL1300515.1"/>
    </source>
</evidence>
<feature type="compositionally biased region" description="Polar residues" evidence="1">
    <location>
        <begin position="55"/>
        <end position="76"/>
    </location>
</feature>
<dbReference type="EMBL" id="CAXIEN010000561">
    <property type="protein sequence ID" value="CAL1300515.1"/>
    <property type="molecule type" value="Genomic_DNA"/>
</dbReference>
<accession>A0AAV2BXA8</accession>
<name>A0AAV2BXA8_9ARAC</name>
<gene>
    <name evidence="2" type="ORF">LARSCL_LOCUS21988</name>
</gene>
<proteinExistence type="predicted"/>
<dbReference type="AlphaFoldDB" id="A0AAV2BXA8"/>
<protein>
    <submittedName>
        <fullName evidence="2">Uncharacterized protein</fullName>
    </submittedName>
</protein>
<reference evidence="2 3" key="1">
    <citation type="submission" date="2024-04" db="EMBL/GenBank/DDBJ databases">
        <authorList>
            <person name="Rising A."/>
            <person name="Reimegard J."/>
            <person name="Sonavane S."/>
            <person name="Akerstrom W."/>
            <person name="Nylinder S."/>
            <person name="Hedman E."/>
            <person name="Kallberg Y."/>
        </authorList>
    </citation>
    <scope>NUCLEOTIDE SEQUENCE [LARGE SCALE GENOMIC DNA]</scope>
</reference>
<feature type="non-terminal residue" evidence="2">
    <location>
        <position position="1"/>
    </location>
</feature>